<evidence type="ECO:0000313" key="1">
    <source>
        <dbReference type="EMBL" id="KII61933.1"/>
    </source>
</evidence>
<keyword evidence="2" id="KW-1185">Reference proteome</keyword>
<dbReference type="AlphaFoldDB" id="A0A0C2I9I8"/>
<dbReference type="Proteomes" id="UP000031668">
    <property type="component" value="Unassembled WGS sequence"/>
</dbReference>
<proteinExistence type="predicted"/>
<reference evidence="1 2" key="1">
    <citation type="journal article" date="2014" name="Genome Biol. Evol.">
        <title>The genome of the myxosporean Thelohanellus kitauei shows adaptations to nutrient acquisition within its fish host.</title>
        <authorList>
            <person name="Yang Y."/>
            <person name="Xiong J."/>
            <person name="Zhou Z."/>
            <person name="Huo F."/>
            <person name="Miao W."/>
            <person name="Ran C."/>
            <person name="Liu Y."/>
            <person name="Zhang J."/>
            <person name="Feng J."/>
            <person name="Wang M."/>
            <person name="Wang M."/>
            <person name="Wang L."/>
            <person name="Yao B."/>
        </authorList>
    </citation>
    <scope>NUCLEOTIDE SEQUENCE [LARGE SCALE GENOMIC DNA]</scope>
    <source>
        <strain evidence="1">Wuqing</strain>
    </source>
</reference>
<protein>
    <submittedName>
        <fullName evidence="1">Uncharacterized protein</fullName>
    </submittedName>
</protein>
<gene>
    <name evidence="1" type="ORF">RF11_07541</name>
</gene>
<accession>A0A0C2I9I8</accession>
<name>A0A0C2I9I8_THEKT</name>
<organism evidence="1 2">
    <name type="scientific">Thelohanellus kitauei</name>
    <name type="common">Myxosporean</name>
    <dbReference type="NCBI Taxonomy" id="669202"/>
    <lineage>
        <taxon>Eukaryota</taxon>
        <taxon>Metazoa</taxon>
        <taxon>Cnidaria</taxon>
        <taxon>Myxozoa</taxon>
        <taxon>Myxosporea</taxon>
        <taxon>Bivalvulida</taxon>
        <taxon>Platysporina</taxon>
        <taxon>Myxobolidae</taxon>
        <taxon>Thelohanellus</taxon>
    </lineage>
</organism>
<dbReference type="EMBL" id="JWZT01005177">
    <property type="protein sequence ID" value="KII61933.1"/>
    <property type="molecule type" value="Genomic_DNA"/>
</dbReference>
<sequence>MVYDTYIVSEDNAKYLDFFLNKYETRDVEGVVRTYPPTEEFHLQHAILDFAFERSQVLIECCLEKIANELEDNKENQDIDEPMNQLAQRREYCTAIQDRYRACFELPNFFDRNPRQTFDVMWVLDISIDEKSSSADFDLA</sequence>
<evidence type="ECO:0000313" key="2">
    <source>
        <dbReference type="Proteomes" id="UP000031668"/>
    </source>
</evidence>
<comment type="caution">
    <text evidence="1">The sequence shown here is derived from an EMBL/GenBank/DDBJ whole genome shotgun (WGS) entry which is preliminary data.</text>
</comment>